<evidence type="ECO:0000313" key="9">
    <source>
        <dbReference type="EMBL" id="KAK3289873.1"/>
    </source>
</evidence>
<dbReference type="Proteomes" id="UP001190700">
    <property type="component" value="Unassembled WGS sequence"/>
</dbReference>
<keyword evidence="6" id="KW-0067">ATP-binding</keyword>
<evidence type="ECO:0000256" key="6">
    <source>
        <dbReference type="ARBA" id="ARBA00022840"/>
    </source>
</evidence>
<comment type="pathway">
    <text evidence="1">Cofactor biosynthesis; NAD(+) biosynthesis.</text>
</comment>
<dbReference type="InterPro" id="IPR005248">
    <property type="entry name" value="NadD/NMNAT"/>
</dbReference>
<evidence type="ECO:0000259" key="8">
    <source>
        <dbReference type="Pfam" id="PF01467"/>
    </source>
</evidence>
<keyword evidence="10" id="KW-1185">Reference proteome</keyword>
<keyword evidence="7" id="KW-0520">NAD</keyword>
<organism evidence="9 10">
    <name type="scientific">Cymbomonas tetramitiformis</name>
    <dbReference type="NCBI Taxonomy" id="36881"/>
    <lineage>
        <taxon>Eukaryota</taxon>
        <taxon>Viridiplantae</taxon>
        <taxon>Chlorophyta</taxon>
        <taxon>Pyramimonadophyceae</taxon>
        <taxon>Pyramimonadales</taxon>
        <taxon>Pyramimonadaceae</taxon>
        <taxon>Cymbomonas</taxon>
    </lineage>
</organism>
<dbReference type="Gene3D" id="3.40.50.620">
    <property type="entry name" value="HUPs"/>
    <property type="match status" value="1"/>
</dbReference>
<evidence type="ECO:0000256" key="1">
    <source>
        <dbReference type="ARBA" id="ARBA00004790"/>
    </source>
</evidence>
<evidence type="ECO:0000256" key="4">
    <source>
        <dbReference type="ARBA" id="ARBA00022695"/>
    </source>
</evidence>
<sequence length="258" mass="28849">MADRSRRIVIFGTSANPPTFLQGHTGIVRYLARNFDEVWVLPVYKHIFSSKSHLLSFEHRVNMCKLSFDAEELGSTSWLQRILEGIFPSLAGMCSGVENLQDADGKPGLGTGKVRVLCTERDVNLHAMQAANGEPVRTGSNDILKHLRASHRDVEFHWAMGADTYRDLRAGKWKDGEEFQRSVKILVIPRTDSEVQDVGEGAELHTIPTLGGVSSTQVRSTTDMEYLATALHPAVLTYIQMNRLYKFDVVVPVSKEHN</sequence>
<keyword evidence="3" id="KW-0808">Transferase</keyword>
<dbReference type="GO" id="GO:0005524">
    <property type="term" value="F:ATP binding"/>
    <property type="evidence" value="ECO:0007669"/>
    <property type="project" value="UniProtKB-KW"/>
</dbReference>
<name>A0AAE0H4Q4_9CHLO</name>
<comment type="caution">
    <text evidence="9">The sequence shown here is derived from an EMBL/GenBank/DDBJ whole genome shotgun (WGS) entry which is preliminary data.</text>
</comment>
<dbReference type="PANTHER" id="PTHR39321">
    <property type="entry name" value="NICOTINATE-NUCLEOTIDE ADENYLYLTRANSFERASE-RELATED"/>
    <property type="match status" value="1"/>
</dbReference>
<keyword evidence="2" id="KW-0662">Pyridine nucleotide biosynthesis</keyword>
<accession>A0AAE0H4Q4</accession>
<dbReference type="Pfam" id="PF01467">
    <property type="entry name" value="CTP_transf_like"/>
    <property type="match status" value="1"/>
</dbReference>
<reference evidence="9 10" key="1">
    <citation type="journal article" date="2015" name="Genome Biol. Evol.">
        <title>Comparative Genomics of a Bacterivorous Green Alga Reveals Evolutionary Causalities and Consequences of Phago-Mixotrophic Mode of Nutrition.</title>
        <authorList>
            <person name="Burns J.A."/>
            <person name="Paasch A."/>
            <person name="Narechania A."/>
            <person name="Kim E."/>
        </authorList>
    </citation>
    <scope>NUCLEOTIDE SEQUENCE [LARGE SCALE GENOMIC DNA]</scope>
    <source>
        <strain evidence="9 10">PLY_AMNH</strain>
    </source>
</reference>
<dbReference type="GO" id="GO:0070566">
    <property type="term" value="F:adenylyltransferase activity"/>
    <property type="evidence" value="ECO:0007669"/>
    <property type="project" value="UniProtKB-ARBA"/>
</dbReference>
<dbReference type="PANTHER" id="PTHR39321:SF3">
    <property type="entry name" value="PHOSPHOPANTETHEINE ADENYLYLTRANSFERASE"/>
    <property type="match status" value="1"/>
</dbReference>
<dbReference type="SUPFAM" id="SSF52374">
    <property type="entry name" value="Nucleotidylyl transferase"/>
    <property type="match status" value="1"/>
</dbReference>
<feature type="domain" description="Cytidyltransferase-like" evidence="8">
    <location>
        <begin position="10"/>
        <end position="219"/>
    </location>
</feature>
<keyword evidence="4" id="KW-0548">Nucleotidyltransferase</keyword>
<evidence type="ECO:0000256" key="3">
    <source>
        <dbReference type="ARBA" id="ARBA00022679"/>
    </source>
</evidence>
<evidence type="ECO:0000256" key="7">
    <source>
        <dbReference type="ARBA" id="ARBA00023027"/>
    </source>
</evidence>
<dbReference type="GO" id="GO:0009435">
    <property type="term" value="P:NAD+ biosynthetic process"/>
    <property type="evidence" value="ECO:0007669"/>
    <property type="project" value="InterPro"/>
</dbReference>
<protein>
    <recommendedName>
        <fullName evidence="8">Cytidyltransferase-like domain-containing protein</fullName>
    </recommendedName>
</protein>
<evidence type="ECO:0000313" key="10">
    <source>
        <dbReference type="Proteomes" id="UP001190700"/>
    </source>
</evidence>
<keyword evidence="5" id="KW-0547">Nucleotide-binding</keyword>
<dbReference type="AlphaFoldDB" id="A0AAE0H4Q4"/>
<proteinExistence type="predicted"/>
<evidence type="ECO:0000256" key="5">
    <source>
        <dbReference type="ARBA" id="ARBA00022741"/>
    </source>
</evidence>
<dbReference type="InterPro" id="IPR014729">
    <property type="entry name" value="Rossmann-like_a/b/a_fold"/>
</dbReference>
<dbReference type="InterPro" id="IPR004821">
    <property type="entry name" value="Cyt_trans-like"/>
</dbReference>
<gene>
    <name evidence="9" type="ORF">CYMTET_2709</name>
</gene>
<evidence type="ECO:0000256" key="2">
    <source>
        <dbReference type="ARBA" id="ARBA00022642"/>
    </source>
</evidence>
<dbReference type="EMBL" id="LGRX02000013">
    <property type="protein sequence ID" value="KAK3289873.1"/>
    <property type="molecule type" value="Genomic_DNA"/>
</dbReference>